<evidence type="ECO:0000313" key="17">
    <source>
        <dbReference type="EMBL" id="NSX53483.1"/>
    </source>
</evidence>
<evidence type="ECO:0000256" key="16">
    <source>
        <dbReference type="SAM" id="SignalP"/>
    </source>
</evidence>
<evidence type="ECO:0000256" key="15">
    <source>
        <dbReference type="SAM" id="Coils"/>
    </source>
</evidence>
<evidence type="ECO:0000256" key="2">
    <source>
        <dbReference type="ARBA" id="ARBA00022448"/>
    </source>
</evidence>
<keyword evidence="3 13" id="KW-0138">CF(0)</keyword>
<keyword evidence="6 13" id="KW-1133">Transmembrane helix</keyword>
<keyword evidence="9 13" id="KW-0066">ATP synthesis</keyword>
<evidence type="ECO:0000256" key="5">
    <source>
        <dbReference type="ARBA" id="ARBA00022781"/>
    </source>
</evidence>
<keyword evidence="18" id="KW-1185">Reference proteome</keyword>
<evidence type="ECO:0000256" key="10">
    <source>
        <dbReference type="ARBA" id="ARBA00025198"/>
    </source>
</evidence>
<comment type="subunit">
    <text evidence="13">F-type ATPases have 2 components, F(1) - the catalytic core - and F(0) - the membrane proton channel. F(1) has five subunits: alpha(3), beta(3), gamma(1), delta(1), epsilon(1). F(0) has three main subunits: a(1), b(2) and c(10-14). The alpha and beta chains form an alternating ring which encloses part of the gamma chain. F(1) is attached to F(0) by a central stalk formed by the gamma and epsilon chains, while a peripheral stalk is formed by the delta and b chains.</text>
</comment>
<evidence type="ECO:0000256" key="6">
    <source>
        <dbReference type="ARBA" id="ARBA00022989"/>
    </source>
</evidence>
<evidence type="ECO:0000256" key="13">
    <source>
        <dbReference type="HAMAP-Rule" id="MF_01398"/>
    </source>
</evidence>
<feature type="transmembrane region" description="Helical" evidence="13">
    <location>
        <begin position="33"/>
        <end position="57"/>
    </location>
</feature>
<reference evidence="17 18" key="1">
    <citation type="submission" date="2020-06" db="EMBL/GenBank/DDBJ databases">
        <title>Sulfitobacter algicola sp. nov., isolated from green algae.</title>
        <authorList>
            <person name="Wang C."/>
        </authorList>
    </citation>
    <scope>NUCLEOTIDE SEQUENCE [LARGE SCALE GENOMIC DNA]</scope>
    <source>
        <strain evidence="17 18">1151</strain>
    </source>
</reference>
<keyword evidence="4 13" id="KW-0812">Transmembrane</keyword>
<evidence type="ECO:0000256" key="11">
    <source>
        <dbReference type="ARBA" id="ARBA00025614"/>
    </source>
</evidence>
<comment type="function">
    <text evidence="11">Component of the F(0) channel, it forms part of the peripheral stalk, linking F(1) to F(0). The b'-subunit is a diverged and duplicated form of b found in plants and photosynthetic bacteria.</text>
</comment>
<dbReference type="CDD" id="cd06503">
    <property type="entry name" value="ATP-synt_Fo_b"/>
    <property type="match status" value="1"/>
</dbReference>
<comment type="function">
    <text evidence="10 13">F(1)F(0) ATP synthase produces ATP from ADP in the presence of a proton or sodium gradient. F-type ATPases consist of two structural domains, F(1) containing the extramembraneous catalytic core and F(0) containing the membrane proton channel, linked together by a central stalk and a peripheral stalk. During catalysis, ATP synthesis in the catalytic domain of F(1) is coupled via a rotary mechanism of the central stalk subunits to proton translocation.</text>
</comment>
<name>A0ABX2ITX1_9RHOB</name>
<feature type="coiled-coil region" evidence="15">
    <location>
        <begin position="61"/>
        <end position="146"/>
    </location>
</feature>
<keyword evidence="15" id="KW-0175">Coiled coil</keyword>
<dbReference type="PANTHER" id="PTHR33445:SF1">
    <property type="entry name" value="ATP SYNTHASE SUBUNIT B"/>
    <property type="match status" value="1"/>
</dbReference>
<keyword evidence="16" id="KW-0732">Signal</keyword>
<dbReference type="InterPro" id="IPR002146">
    <property type="entry name" value="ATP_synth_b/b'su_bac/chlpt"/>
</dbReference>
<protein>
    <recommendedName>
        <fullName evidence="13">ATP synthase subunit b</fullName>
    </recommendedName>
    <alternativeName>
        <fullName evidence="13">ATP synthase F(0) sector subunit b</fullName>
    </alternativeName>
    <alternativeName>
        <fullName evidence="13">ATPase subunit I</fullName>
    </alternativeName>
    <alternativeName>
        <fullName evidence="13">F-type ATPase subunit b</fullName>
        <shortName evidence="13">F-ATPase subunit b</shortName>
    </alternativeName>
</protein>
<evidence type="ECO:0000256" key="8">
    <source>
        <dbReference type="ARBA" id="ARBA00023136"/>
    </source>
</evidence>
<evidence type="ECO:0000256" key="1">
    <source>
        <dbReference type="ARBA" id="ARBA00005513"/>
    </source>
</evidence>
<dbReference type="Proteomes" id="UP000777935">
    <property type="component" value="Unassembled WGS sequence"/>
</dbReference>
<evidence type="ECO:0000256" key="3">
    <source>
        <dbReference type="ARBA" id="ARBA00022547"/>
    </source>
</evidence>
<dbReference type="PANTHER" id="PTHR33445">
    <property type="entry name" value="ATP SYNTHASE SUBUNIT B', CHLOROPLASTIC"/>
    <property type="match status" value="1"/>
</dbReference>
<evidence type="ECO:0000256" key="12">
    <source>
        <dbReference type="ARBA" id="ARBA00037847"/>
    </source>
</evidence>
<feature type="chain" id="PRO_5046168473" description="ATP synthase subunit b" evidence="16">
    <location>
        <begin position="18"/>
        <end position="185"/>
    </location>
</feature>
<comment type="similarity">
    <text evidence="1 13 14">Belongs to the ATPase B chain family.</text>
</comment>
<comment type="caution">
    <text evidence="17">The sequence shown here is derived from an EMBL/GenBank/DDBJ whole genome shotgun (WGS) entry which is preliminary data.</text>
</comment>
<evidence type="ECO:0000313" key="18">
    <source>
        <dbReference type="Proteomes" id="UP000777935"/>
    </source>
</evidence>
<dbReference type="InterPro" id="IPR050059">
    <property type="entry name" value="ATP_synthase_B_chain"/>
</dbReference>
<sequence length="185" mass="20154">MKRLSLIFIALGSPALAATDKPFFSLANTDFVVFISFLIFIGILVYFKVPGIIAGLLDKRAEGIRSELDEAKALREEAQTILASYERKQKEVQEQSERIVAQAKEDAELAAEQAKADLEKTIARRLQSAEEQIESAQDAAIKEVRNSAIAVSVEAAKGVIAKQISAAKANNLIDDAIETVDAKLH</sequence>
<accession>A0ABX2ITX1</accession>
<keyword evidence="13" id="KW-1003">Cell membrane</keyword>
<dbReference type="EMBL" id="JABUFE010000001">
    <property type="protein sequence ID" value="NSX53483.1"/>
    <property type="molecule type" value="Genomic_DNA"/>
</dbReference>
<dbReference type="NCBIfam" id="NF009989">
    <property type="entry name" value="PRK13455.1"/>
    <property type="match status" value="1"/>
</dbReference>
<keyword evidence="5 13" id="KW-0375">Hydrogen ion transport</keyword>
<keyword evidence="8 13" id="KW-0472">Membrane</keyword>
<keyword evidence="2 13" id="KW-0813">Transport</keyword>
<keyword evidence="7 13" id="KW-0406">Ion transport</keyword>
<organism evidence="17 18">
    <name type="scientific">Parasulfitobacter algicola</name>
    <dbReference type="NCBI Taxonomy" id="2614809"/>
    <lineage>
        <taxon>Bacteria</taxon>
        <taxon>Pseudomonadati</taxon>
        <taxon>Pseudomonadota</taxon>
        <taxon>Alphaproteobacteria</taxon>
        <taxon>Rhodobacterales</taxon>
        <taxon>Roseobacteraceae</taxon>
        <taxon>Parasulfitobacter</taxon>
    </lineage>
</organism>
<proteinExistence type="inferred from homology"/>
<dbReference type="RefSeq" id="WP_174134591.1">
    <property type="nucleotide sequence ID" value="NZ_JABUFE010000001.1"/>
</dbReference>
<evidence type="ECO:0000256" key="7">
    <source>
        <dbReference type="ARBA" id="ARBA00023065"/>
    </source>
</evidence>
<evidence type="ECO:0000256" key="14">
    <source>
        <dbReference type="RuleBase" id="RU003848"/>
    </source>
</evidence>
<feature type="signal peptide" evidence="16">
    <location>
        <begin position="1"/>
        <end position="17"/>
    </location>
</feature>
<evidence type="ECO:0000256" key="9">
    <source>
        <dbReference type="ARBA" id="ARBA00023310"/>
    </source>
</evidence>
<gene>
    <name evidence="13" type="primary">atpF</name>
    <name evidence="17" type="ORF">HRQ87_01560</name>
</gene>
<dbReference type="HAMAP" id="MF_01398">
    <property type="entry name" value="ATP_synth_b_bprime"/>
    <property type="match status" value="1"/>
</dbReference>
<comment type="subcellular location">
    <subcellularLocation>
        <location evidence="13">Cell membrane</location>
        <topology evidence="13">Single-pass membrane protein</topology>
    </subcellularLocation>
    <subcellularLocation>
        <location evidence="12">Endomembrane system</location>
        <topology evidence="12">Single-pass membrane protein</topology>
    </subcellularLocation>
</comment>
<evidence type="ECO:0000256" key="4">
    <source>
        <dbReference type="ARBA" id="ARBA00022692"/>
    </source>
</evidence>
<dbReference type="Pfam" id="PF00430">
    <property type="entry name" value="ATP-synt_B"/>
    <property type="match status" value="1"/>
</dbReference>